<dbReference type="AlphaFoldDB" id="A0AAV7LKE7"/>
<dbReference type="SUPFAM" id="SSF55486">
    <property type="entry name" value="Metalloproteases ('zincins'), catalytic domain"/>
    <property type="match status" value="1"/>
</dbReference>
<dbReference type="GO" id="GO:0004222">
    <property type="term" value="F:metalloendopeptidase activity"/>
    <property type="evidence" value="ECO:0007669"/>
    <property type="project" value="InterPro"/>
</dbReference>
<evidence type="ECO:0000313" key="6">
    <source>
        <dbReference type="Proteomes" id="UP001066276"/>
    </source>
</evidence>
<protein>
    <submittedName>
        <fullName evidence="5">Uncharacterized protein</fullName>
    </submittedName>
</protein>
<sequence length="234" mass="27025">MAATVLLSIALMVCKVIPLAPLPGVKEYDVVYPQKLYSRDTEAKYPDEIQYRFHIKGEDVLLQLEKNKNLFTPNYSQTHYLPSGQEVTVTPSMLDHCYYHGYLRNDSNSEASISLCNGLSGYFMNRGQQYLIAPLNLTNNEHAVYKYSNLESTLKTCEVTDTALEVSPAETFRYWTPTQVETFFKAKKYVEVYIVADTTVYKKYYQSEDAVRMKIFEVINYVNLNVVNHREVSR</sequence>
<dbReference type="GO" id="GO:0006508">
    <property type="term" value="P:proteolysis"/>
    <property type="evidence" value="ECO:0007669"/>
    <property type="project" value="InterPro"/>
</dbReference>
<keyword evidence="1" id="KW-1015">Disulfide bond</keyword>
<evidence type="ECO:0000313" key="5">
    <source>
        <dbReference type="EMBL" id="KAJ1090989.1"/>
    </source>
</evidence>
<comment type="caution">
    <text evidence="5">The sequence shown here is derived from an EMBL/GenBank/DDBJ whole genome shotgun (WGS) entry which is preliminary data.</text>
</comment>
<gene>
    <name evidence="5" type="ORF">NDU88_004117</name>
</gene>
<dbReference type="PANTHER" id="PTHR11905">
    <property type="entry name" value="ADAM A DISINTEGRIN AND METALLOPROTEASE DOMAIN"/>
    <property type="match status" value="1"/>
</dbReference>
<feature type="domain" description="Peptidase M12B" evidence="3">
    <location>
        <begin position="188"/>
        <end position="224"/>
    </location>
</feature>
<dbReference type="Pfam" id="PF01421">
    <property type="entry name" value="Reprolysin"/>
    <property type="match status" value="1"/>
</dbReference>
<evidence type="ECO:0000256" key="1">
    <source>
        <dbReference type="ARBA" id="ARBA00023157"/>
    </source>
</evidence>
<accession>A0AAV7LKE7</accession>
<dbReference type="GO" id="GO:0005886">
    <property type="term" value="C:plasma membrane"/>
    <property type="evidence" value="ECO:0007669"/>
    <property type="project" value="TreeGrafter"/>
</dbReference>
<dbReference type="Pfam" id="PF01562">
    <property type="entry name" value="Pep_M12B_propep"/>
    <property type="match status" value="1"/>
</dbReference>
<name>A0AAV7LKE7_PLEWA</name>
<keyword evidence="6" id="KW-1185">Reference proteome</keyword>
<evidence type="ECO:0000259" key="3">
    <source>
        <dbReference type="Pfam" id="PF01421"/>
    </source>
</evidence>
<dbReference type="InterPro" id="IPR002870">
    <property type="entry name" value="Peptidase_M12B_N"/>
</dbReference>
<dbReference type="InterPro" id="IPR001590">
    <property type="entry name" value="Peptidase_M12B"/>
</dbReference>
<feature type="chain" id="PRO_5043664233" evidence="2">
    <location>
        <begin position="19"/>
        <end position="234"/>
    </location>
</feature>
<feature type="signal peptide" evidence="2">
    <location>
        <begin position="1"/>
        <end position="18"/>
    </location>
</feature>
<dbReference type="Proteomes" id="UP001066276">
    <property type="component" value="Chromosome 11"/>
</dbReference>
<organism evidence="5 6">
    <name type="scientific">Pleurodeles waltl</name>
    <name type="common">Iberian ribbed newt</name>
    <dbReference type="NCBI Taxonomy" id="8319"/>
    <lineage>
        <taxon>Eukaryota</taxon>
        <taxon>Metazoa</taxon>
        <taxon>Chordata</taxon>
        <taxon>Craniata</taxon>
        <taxon>Vertebrata</taxon>
        <taxon>Euteleostomi</taxon>
        <taxon>Amphibia</taxon>
        <taxon>Batrachia</taxon>
        <taxon>Caudata</taxon>
        <taxon>Salamandroidea</taxon>
        <taxon>Salamandridae</taxon>
        <taxon>Pleurodelinae</taxon>
        <taxon>Pleurodeles</taxon>
    </lineage>
</organism>
<proteinExistence type="predicted"/>
<dbReference type="EMBL" id="JANPWB010000015">
    <property type="protein sequence ID" value="KAJ1090989.1"/>
    <property type="molecule type" value="Genomic_DNA"/>
</dbReference>
<evidence type="ECO:0000259" key="4">
    <source>
        <dbReference type="Pfam" id="PF01562"/>
    </source>
</evidence>
<keyword evidence="2" id="KW-0732">Signal</keyword>
<evidence type="ECO:0000256" key="2">
    <source>
        <dbReference type="SAM" id="SignalP"/>
    </source>
</evidence>
<feature type="domain" description="Peptidase M12B propeptide" evidence="4">
    <location>
        <begin position="37"/>
        <end position="104"/>
    </location>
</feature>
<reference evidence="5" key="1">
    <citation type="journal article" date="2022" name="bioRxiv">
        <title>Sequencing and chromosome-scale assembly of the giantPleurodeles waltlgenome.</title>
        <authorList>
            <person name="Brown T."/>
            <person name="Elewa A."/>
            <person name="Iarovenko S."/>
            <person name="Subramanian E."/>
            <person name="Araus A.J."/>
            <person name="Petzold A."/>
            <person name="Susuki M."/>
            <person name="Suzuki K.-i.T."/>
            <person name="Hayashi T."/>
            <person name="Toyoda A."/>
            <person name="Oliveira C."/>
            <person name="Osipova E."/>
            <person name="Leigh N.D."/>
            <person name="Simon A."/>
            <person name="Yun M.H."/>
        </authorList>
    </citation>
    <scope>NUCLEOTIDE SEQUENCE</scope>
    <source>
        <strain evidence="5">20211129_DDA</strain>
        <tissue evidence="5">Liver</tissue>
    </source>
</reference>
<dbReference type="PANTHER" id="PTHR11905:SF32">
    <property type="entry name" value="DISINTEGRIN AND METALLOPROTEINASE DOMAIN-CONTAINING PROTEIN 28"/>
    <property type="match status" value="1"/>
</dbReference>